<gene>
    <name evidence="1" type="ORF">TA5114_00433</name>
</gene>
<proteinExistence type="predicted"/>
<evidence type="ECO:0000313" key="2">
    <source>
        <dbReference type="Proteomes" id="UP000051184"/>
    </source>
</evidence>
<dbReference type="OrthoDB" id="9799165at2"/>
<evidence type="ECO:0008006" key="3">
    <source>
        <dbReference type="Google" id="ProtNLM"/>
    </source>
</evidence>
<dbReference type="Pfam" id="PF13875">
    <property type="entry name" value="DUF4202"/>
    <property type="match status" value="1"/>
</dbReference>
<sequence length="187" mass="21396">MSQRLEQVLNAIDAANSKDPRMEDGQPEALLYGHRMSEECARLFPDAPETLQLAARGQHVERWILKRTDFPEGRAGYLTWRKDLAAHHAKTVSGFMADAGYSDDDCAEVEKMLRKEGIKRNELVQSLEDVICFVFLKWYFAPFSAKHPDDKVQRIVEKTARKMSSQARQRALEEFDLPAELAPKFAI</sequence>
<keyword evidence="2" id="KW-1185">Reference proteome</keyword>
<organism evidence="1 2">
    <name type="scientific">Cognatishimia activa</name>
    <dbReference type="NCBI Taxonomy" id="1715691"/>
    <lineage>
        <taxon>Bacteria</taxon>
        <taxon>Pseudomonadati</taxon>
        <taxon>Pseudomonadota</taxon>
        <taxon>Alphaproteobacteria</taxon>
        <taxon>Rhodobacterales</taxon>
        <taxon>Paracoccaceae</taxon>
        <taxon>Cognatishimia</taxon>
    </lineage>
</organism>
<dbReference type="Proteomes" id="UP000051184">
    <property type="component" value="Unassembled WGS sequence"/>
</dbReference>
<dbReference type="EMBL" id="CYUE01000002">
    <property type="protein sequence ID" value="CUK24648.1"/>
    <property type="molecule type" value="Genomic_DNA"/>
</dbReference>
<dbReference type="PANTHER" id="PTHR41729">
    <property type="entry name" value="GLUTAMYL-TRNA SYNTHETASE"/>
    <property type="match status" value="1"/>
</dbReference>
<dbReference type="InterPro" id="IPR025255">
    <property type="entry name" value="DUF4202"/>
</dbReference>
<reference evidence="2" key="1">
    <citation type="submission" date="2015-09" db="EMBL/GenBank/DDBJ databases">
        <authorList>
            <person name="Rodrigo-Torres Lidia"/>
            <person name="Arahal R.David."/>
        </authorList>
    </citation>
    <scope>NUCLEOTIDE SEQUENCE [LARGE SCALE GENOMIC DNA]</scope>
    <source>
        <strain evidence="2">CECT 5114</strain>
    </source>
</reference>
<dbReference type="AlphaFoldDB" id="A0A0N7MB78"/>
<protein>
    <recommendedName>
        <fullName evidence="3">DUF4202 domain-containing protein</fullName>
    </recommendedName>
</protein>
<accession>A0A0N7MB78</accession>
<dbReference type="STRING" id="1715691.TA5113_00496"/>
<dbReference type="RefSeq" id="WP_058313788.1">
    <property type="nucleotide sequence ID" value="NZ_CYTO01000004.1"/>
</dbReference>
<evidence type="ECO:0000313" key="1">
    <source>
        <dbReference type="EMBL" id="CUK24648.1"/>
    </source>
</evidence>
<name>A0A0N7MB78_9RHOB</name>
<dbReference type="PANTHER" id="PTHR41729:SF1">
    <property type="entry name" value="GLUTAMYL-TRNA SYNTHETASE"/>
    <property type="match status" value="1"/>
</dbReference>